<organism evidence="11">
    <name type="scientific">Thermorudis sp</name>
    <dbReference type="NCBI Taxonomy" id="1969470"/>
    <lineage>
        <taxon>Bacteria</taxon>
        <taxon>Pseudomonadati</taxon>
        <taxon>Thermomicrobiota</taxon>
        <taxon>Thermomicrobia</taxon>
        <taxon>Thermomicrobia incertae sedis</taxon>
        <taxon>Thermorudis</taxon>
    </lineage>
</organism>
<evidence type="ECO:0000256" key="7">
    <source>
        <dbReference type="ARBA" id="ARBA00023136"/>
    </source>
</evidence>
<comment type="similarity">
    <text evidence="2 10">Belongs to the FliR/MopE/SpaR family.</text>
</comment>
<comment type="subcellular location">
    <subcellularLocation>
        <location evidence="10">Cell membrane</location>
        <topology evidence="10">Multi-pass membrane protein</topology>
    </subcellularLocation>
    <subcellularLocation>
        <location evidence="10">Bacterial flagellum basal body</location>
    </subcellularLocation>
</comment>
<name>A0A7C2ZZY1_9BACT</name>
<evidence type="ECO:0000313" key="11">
    <source>
        <dbReference type="EMBL" id="HEX71640.1"/>
    </source>
</evidence>
<feature type="transmembrane region" description="Helical" evidence="10">
    <location>
        <begin position="128"/>
        <end position="150"/>
    </location>
</feature>
<dbReference type="GO" id="GO:0005886">
    <property type="term" value="C:plasma membrane"/>
    <property type="evidence" value="ECO:0007669"/>
    <property type="project" value="UniProtKB-SubCell"/>
</dbReference>
<gene>
    <name evidence="11" type="primary">fliR</name>
    <name evidence="11" type="ORF">ENP13_10435</name>
</gene>
<feature type="transmembrane region" description="Helical" evidence="10">
    <location>
        <begin position="44"/>
        <end position="66"/>
    </location>
</feature>
<dbReference type="NCBIfam" id="TIGR01400">
    <property type="entry name" value="fliR"/>
    <property type="match status" value="1"/>
</dbReference>
<sequence>MVIDSPLLPSSMAVFLLMSVRIGLVITLIPGLSGRSVPNQAKVALTVLLALMLSPFVQADAVALSRADRFVLALAQEFLVGLALGLAVAMIFAAVEMAASIISFQLGFSLANVFNPTLNLQGTALNTLYLALAALLLFITNGHHLLLLGLQRSFQTIPLGGVRPASGADQTLVELSAAMFSDALRLGLPIAGTLLVADVALGILSRMVPQMNVFFVGLSAKAFAGLLLLALTLPFLIRVLSDVVTRELGDAMAQMLQVLR</sequence>
<evidence type="ECO:0000256" key="3">
    <source>
        <dbReference type="ARBA" id="ARBA00021717"/>
    </source>
</evidence>
<evidence type="ECO:0000256" key="5">
    <source>
        <dbReference type="ARBA" id="ARBA00022692"/>
    </source>
</evidence>
<dbReference type="InterPro" id="IPR006303">
    <property type="entry name" value="FliR"/>
</dbReference>
<evidence type="ECO:0000256" key="4">
    <source>
        <dbReference type="ARBA" id="ARBA00022475"/>
    </source>
</evidence>
<dbReference type="PRINTS" id="PR00953">
    <property type="entry name" value="TYPE3IMRPROT"/>
</dbReference>
<keyword evidence="11" id="KW-0969">Cilium</keyword>
<proteinExistence type="inferred from homology"/>
<comment type="function">
    <text evidence="1 10">Role in flagellar biosynthesis.</text>
</comment>
<keyword evidence="6 10" id="KW-1133">Transmembrane helix</keyword>
<keyword evidence="11" id="KW-0282">Flagellum</keyword>
<dbReference type="InterPro" id="IPR002010">
    <property type="entry name" value="T3SS_IM_R"/>
</dbReference>
<dbReference type="EMBL" id="DSID01000793">
    <property type="protein sequence ID" value="HEX71640.1"/>
    <property type="molecule type" value="Genomic_DNA"/>
</dbReference>
<keyword evidence="4 10" id="KW-1003">Cell membrane</keyword>
<dbReference type="GO" id="GO:0009425">
    <property type="term" value="C:bacterial-type flagellum basal body"/>
    <property type="evidence" value="ECO:0007669"/>
    <property type="project" value="UniProtKB-SubCell"/>
</dbReference>
<feature type="transmembrane region" description="Helical" evidence="10">
    <location>
        <begin position="78"/>
        <end position="108"/>
    </location>
</feature>
<evidence type="ECO:0000256" key="6">
    <source>
        <dbReference type="ARBA" id="ARBA00022989"/>
    </source>
</evidence>
<feature type="transmembrane region" description="Helical" evidence="10">
    <location>
        <begin position="186"/>
        <end position="208"/>
    </location>
</feature>
<keyword evidence="11" id="KW-0966">Cell projection</keyword>
<dbReference type="AlphaFoldDB" id="A0A7C2ZZY1"/>
<keyword evidence="5 10" id="KW-0812">Transmembrane</keyword>
<dbReference type="Pfam" id="PF01311">
    <property type="entry name" value="Bac_export_1"/>
    <property type="match status" value="1"/>
</dbReference>
<evidence type="ECO:0000256" key="8">
    <source>
        <dbReference type="ARBA" id="ARBA00023143"/>
    </source>
</evidence>
<evidence type="ECO:0000256" key="10">
    <source>
        <dbReference type="RuleBase" id="RU362071"/>
    </source>
</evidence>
<comment type="caution">
    <text evidence="11">The sequence shown here is derived from an EMBL/GenBank/DDBJ whole genome shotgun (WGS) entry which is preliminary data.</text>
</comment>
<keyword evidence="8 10" id="KW-0975">Bacterial flagellum</keyword>
<reference evidence="11" key="1">
    <citation type="journal article" date="2020" name="mSystems">
        <title>Genome- and Community-Level Interaction Insights into Carbon Utilization and Element Cycling Functions of Hydrothermarchaeota in Hydrothermal Sediment.</title>
        <authorList>
            <person name="Zhou Z."/>
            <person name="Liu Y."/>
            <person name="Xu W."/>
            <person name="Pan J."/>
            <person name="Luo Z.H."/>
            <person name="Li M."/>
        </authorList>
    </citation>
    <scope>NUCLEOTIDE SEQUENCE [LARGE SCALE GENOMIC DNA]</scope>
    <source>
        <strain evidence="11">SpSt-192</strain>
    </source>
</reference>
<feature type="transmembrane region" description="Helical" evidence="10">
    <location>
        <begin position="214"/>
        <end position="237"/>
    </location>
</feature>
<evidence type="ECO:0000256" key="2">
    <source>
        <dbReference type="ARBA" id="ARBA00009772"/>
    </source>
</evidence>
<dbReference type="PANTHER" id="PTHR30065:SF1">
    <property type="entry name" value="SURFACE PRESENTATION OF ANTIGENS PROTEIN SPAR"/>
    <property type="match status" value="1"/>
</dbReference>
<protein>
    <recommendedName>
        <fullName evidence="3 9">Flagellar biosynthetic protein FliR</fullName>
    </recommendedName>
</protein>
<evidence type="ECO:0000256" key="1">
    <source>
        <dbReference type="ARBA" id="ARBA00002578"/>
    </source>
</evidence>
<dbReference type="PANTHER" id="PTHR30065">
    <property type="entry name" value="FLAGELLAR BIOSYNTHETIC PROTEIN FLIR"/>
    <property type="match status" value="1"/>
</dbReference>
<feature type="transmembrane region" description="Helical" evidence="10">
    <location>
        <begin position="12"/>
        <end position="32"/>
    </location>
</feature>
<dbReference type="GO" id="GO:0006605">
    <property type="term" value="P:protein targeting"/>
    <property type="evidence" value="ECO:0007669"/>
    <property type="project" value="UniProtKB-UniRule"/>
</dbReference>
<evidence type="ECO:0000256" key="9">
    <source>
        <dbReference type="NCBIfam" id="TIGR01400"/>
    </source>
</evidence>
<keyword evidence="7 10" id="KW-0472">Membrane</keyword>
<accession>A0A7C2ZZY1</accession>
<dbReference type="GO" id="GO:0044780">
    <property type="term" value="P:bacterial-type flagellum assembly"/>
    <property type="evidence" value="ECO:0007669"/>
    <property type="project" value="UniProtKB-UniRule"/>
</dbReference>